<dbReference type="CDD" id="cd01556">
    <property type="entry name" value="EPSP_synthase"/>
    <property type="match status" value="1"/>
</dbReference>
<dbReference type="PANTHER" id="PTHR21090">
    <property type="entry name" value="AROM/DEHYDROQUINATE SYNTHASE"/>
    <property type="match status" value="1"/>
</dbReference>
<dbReference type="Gene3D" id="3.65.10.10">
    <property type="entry name" value="Enolpyruvate transferase domain"/>
    <property type="match status" value="2"/>
</dbReference>
<evidence type="ECO:0000259" key="8">
    <source>
        <dbReference type="Pfam" id="PF00275"/>
    </source>
</evidence>
<keyword evidence="4 7" id="KW-0808">Transferase</keyword>
<dbReference type="InterPro" id="IPR013792">
    <property type="entry name" value="RNA3'P_cycl/enolpyr_Trfase_a/b"/>
</dbReference>
<keyword evidence="7" id="KW-0963">Cytoplasm</keyword>
<dbReference type="PROSITE" id="PS00885">
    <property type="entry name" value="EPSP_SYNTHASE_2"/>
    <property type="match status" value="1"/>
</dbReference>
<dbReference type="Pfam" id="PF00275">
    <property type="entry name" value="EPSP_synthase"/>
    <property type="match status" value="1"/>
</dbReference>
<comment type="subunit">
    <text evidence="7">Monomer.</text>
</comment>
<evidence type="ECO:0000256" key="6">
    <source>
        <dbReference type="ARBA" id="ARBA00044633"/>
    </source>
</evidence>
<comment type="similarity">
    <text evidence="2 7">Belongs to the EPSP synthase family.</text>
</comment>
<feature type="binding site" evidence="7">
    <location>
        <position position="183"/>
    </location>
    <ligand>
        <name>phosphoenolpyruvate</name>
        <dbReference type="ChEBI" id="CHEBI:58702"/>
    </ligand>
</feature>
<feature type="binding site" evidence="7">
    <location>
        <position position="412"/>
    </location>
    <ligand>
        <name>phosphoenolpyruvate</name>
        <dbReference type="ChEBI" id="CHEBI:58702"/>
    </ligand>
</feature>
<gene>
    <name evidence="7 9" type="primary">aroA</name>
    <name evidence="9" type="ORF">GTZ99_04995</name>
</gene>
<organism evidence="9 10">
    <name type="scientific">Novosphingobium ovatum</name>
    <dbReference type="NCBI Taxonomy" id="1908523"/>
    <lineage>
        <taxon>Bacteria</taxon>
        <taxon>Pseudomonadati</taxon>
        <taxon>Pseudomonadota</taxon>
        <taxon>Alphaproteobacteria</taxon>
        <taxon>Sphingomonadales</taxon>
        <taxon>Sphingomonadaceae</taxon>
        <taxon>Novosphingobium</taxon>
    </lineage>
</organism>
<feature type="binding site" evidence="7">
    <location>
        <position position="83"/>
    </location>
    <ligand>
        <name>3-phosphoshikimate</name>
        <dbReference type="ChEBI" id="CHEBI:145989"/>
    </ligand>
</feature>
<feature type="binding site" evidence="7">
    <location>
        <position position="230"/>
    </location>
    <ligand>
        <name>phosphoenolpyruvate</name>
        <dbReference type="ChEBI" id="CHEBI:58702"/>
    </ligand>
</feature>
<evidence type="ECO:0000313" key="10">
    <source>
        <dbReference type="Proteomes" id="UP000753724"/>
    </source>
</evidence>
<feature type="binding site" evidence="7">
    <location>
        <position position="381"/>
    </location>
    <ligand>
        <name>3-phosphoshikimate</name>
        <dbReference type="ChEBI" id="CHEBI:145989"/>
    </ligand>
</feature>
<dbReference type="GO" id="GO:0003866">
    <property type="term" value="F:3-phosphoshikimate 1-carboxyvinyltransferase activity"/>
    <property type="evidence" value="ECO:0007669"/>
    <property type="project" value="UniProtKB-EC"/>
</dbReference>
<dbReference type="SUPFAM" id="SSF55205">
    <property type="entry name" value="EPT/RTPC-like"/>
    <property type="match status" value="1"/>
</dbReference>
<dbReference type="InterPro" id="IPR006264">
    <property type="entry name" value="EPSP_synthase"/>
</dbReference>
<evidence type="ECO:0000256" key="4">
    <source>
        <dbReference type="ARBA" id="ARBA00022679"/>
    </source>
</evidence>
<feature type="binding site" evidence="7">
    <location>
        <position position="82"/>
    </location>
    <ligand>
        <name>3-phosphoshikimate</name>
        <dbReference type="ChEBI" id="CHEBI:145989"/>
    </ligand>
</feature>
<proteinExistence type="inferred from homology"/>
<accession>A0ABW9XBK8</accession>
<protein>
    <recommendedName>
        <fullName evidence="7">3-phosphoshikimate 1-carboxyvinyltransferase</fullName>
        <ecNumber evidence="7">2.5.1.19</ecNumber>
    </recommendedName>
    <alternativeName>
        <fullName evidence="7">5-enolpyruvylshikimate-3-phosphate synthase</fullName>
        <shortName evidence="7">EPSP synthase</shortName>
        <shortName evidence="7">EPSPS</shortName>
    </alternativeName>
</protein>
<evidence type="ECO:0000256" key="7">
    <source>
        <dbReference type="HAMAP-Rule" id="MF_00210"/>
    </source>
</evidence>
<name>A0ABW9XBK8_9SPHN</name>
<reference evidence="10" key="1">
    <citation type="submission" date="2020-01" db="EMBL/GenBank/DDBJ databases">
        <title>Sphingomonas sp. strain CSW-10.</title>
        <authorList>
            <person name="Chen W.-M."/>
        </authorList>
    </citation>
    <scope>NUCLEOTIDE SEQUENCE [LARGE SCALE GENOMIC DNA]</scope>
    <source>
        <strain evidence="10">FSY-8</strain>
    </source>
</reference>
<feature type="domain" description="Enolpyruvate transferase" evidence="8">
    <location>
        <begin position="69"/>
        <end position="492"/>
    </location>
</feature>
<comment type="caution">
    <text evidence="7">Lacks conserved residue(s) required for the propagation of feature annotation.</text>
</comment>
<dbReference type="InterPro" id="IPR036968">
    <property type="entry name" value="Enolpyruvate_Tfrase_sf"/>
</dbReference>
<dbReference type="Proteomes" id="UP000753724">
    <property type="component" value="Unassembled WGS sequence"/>
</dbReference>
<dbReference type="InterPro" id="IPR001986">
    <property type="entry name" value="Enolpyruvate_Tfrase_dom"/>
</dbReference>
<feature type="binding site" evidence="7">
    <location>
        <position position="87"/>
    </location>
    <ligand>
        <name>3-phosphoshikimate</name>
        <dbReference type="ChEBI" id="CHEBI:145989"/>
    </ligand>
</feature>
<feature type="binding site" evidence="7">
    <location>
        <position position="228"/>
    </location>
    <ligand>
        <name>3-phosphoshikimate</name>
        <dbReference type="ChEBI" id="CHEBI:145989"/>
    </ligand>
</feature>
<feature type="binding site" evidence="7">
    <location>
        <position position="460"/>
    </location>
    <ligand>
        <name>phosphoenolpyruvate</name>
        <dbReference type="ChEBI" id="CHEBI:58702"/>
    </ligand>
</feature>
<feature type="active site" description="Proton acceptor" evidence="7">
    <location>
        <position position="381"/>
    </location>
</feature>
<evidence type="ECO:0000256" key="1">
    <source>
        <dbReference type="ARBA" id="ARBA00004811"/>
    </source>
</evidence>
<dbReference type="PANTHER" id="PTHR21090:SF5">
    <property type="entry name" value="PENTAFUNCTIONAL AROM POLYPEPTIDE"/>
    <property type="match status" value="1"/>
</dbReference>
<evidence type="ECO:0000256" key="2">
    <source>
        <dbReference type="ARBA" id="ARBA00009948"/>
    </source>
</evidence>
<feature type="binding site" evidence="7">
    <location>
        <position position="82"/>
    </location>
    <ligand>
        <name>phosphoenolpyruvate</name>
        <dbReference type="ChEBI" id="CHEBI:58702"/>
    </ligand>
</feature>
<dbReference type="PROSITE" id="PS00104">
    <property type="entry name" value="EPSP_SYNTHASE_1"/>
    <property type="match status" value="1"/>
</dbReference>
<feature type="binding site" evidence="7">
    <location>
        <position position="230"/>
    </location>
    <ligand>
        <name>3-phosphoshikimate</name>
        <dbReference type="ChEBI" id="CHEBI:145989"/>
    </ligand>
</feature>
<comment type="caution">
    <text evidence="9">The sequence shown here is derived from an EMBL/GenBank/DDBJ whole genome shotgun (WGS) entry which is preliminary data.</text>
</comment>
<keyword evidence="5 7" id="KW-0057">Aromatic amino acid biosynthesis</keyword>
<comment type="pathway">
    <text evidence="1 7">Metabolic intermediate biosynthesis; chorismate biosynthesis; chorismate from D-erythrose 4-phosphate and phosphoenolpyruvate: step 6/7.</text>
</comment>
<comment type="catalytic activity">
    <reaction evidence="6">
        <text>3-phosphoshikimate + phosphoenolpyruvate = 5-O-(1-carboxyvinyl)-3-phosphoshikimate + phosphate</text>
        <dbReference type="Rhea" id="RHEA:21256"/>
        <dbReference type="ChEBI" id="CHEBI:43474"/>
        <dbReference type="ChEBI" id="CHEBI:57701"/>
        <dbReference type="ChEBI" id="CHEBI:58702"/>
        <dbReference type="ChEBI" id="CHEBI:145989"/>
        <dbReference type="EC" id="2.5.1.19"/>
    </reaction>
    <physiologicalReaction direction="left-to-right" evidence="6">
        <dbReference type="Rhea" id="RHEA:21257"/>
    </physiologicalReaction>
</comment>
<dbReference type="PIRSF" id="PIRSF000505">
    <property type="entry name" value="EPSPS"/>
    <property type="match status" value="1"/>
</dbReference>
<feature type="binding site" evidence="7">
    <location>
        <position position="155"/>
    </location>
    <ligand>
        <name>phosphoenolpyruvate</name>
        <dbReference type="ChEBI" id="CHEBI:58702"/>
    </ligand>
</feature>
<keyword evidence="10" id="KW-1185">Reference proteome</keyword>
<evidence type="ECO:0000313" key="9">
    <source>
        <dbReference type="EMBL" id="NBC35911.1"/>
    </source>
</evidence>
<dbReference type="InterPro" id="IPR023193">
    <property type="entry name" value="EPSP_synthase_CS"/>
</dbReference>
<evidence type="ECO:0000256" key="3">
    <source>
        <dbReference type="ARBA" id="ARBA00022605"/>
    </source>
</evidence>
<dbReference type="HAMAP" id="MF_00210">
    <property type="entry name" value="EPSP_synth"/>
    <property type="match status" value="1"/>
</dbReference>
<dbReference type="NCBIfam" id="TIGR01356">
    <property type="entry name" value="aroA"/>
    <property type="match status" value="1"/>
</dbReference>
<dbReference type="EMBL" id="JAAAPO010000002">
    <property type="protein sequence ID" value="NBC35911.1"/>
    <property type="molecule type" value="Genomic_DNA"/>
</dbReference>
<dbReference type="EC" id="2.5.1.19" evidence="7"/>
<feature type="binding site" evidence="7">
    <location>
        <position position="408"/>
    </location>
    <ligand>
        <name>3-phosphoshikimate</name>
        <dbReference type="ChEBI" id="CHEBI:145989"/>
    </ligand>
</feature>
<keyword evidence="3 7" id="KW-0028">Amino-acid biosynthesis</keyword>
<evidence type="ECO:0000256" key="5">
    <source>
        <dbReference type="ARBA" id="ARBA00023141"/>
    </source>
</evidence>
<sequence>MTRRAQTHQQRADAPCHSGQALSKAARFWRSFPPSASPFCPVQAPIAHRKRVVTVSHSANPTPRRFLPTGPLSGTIRVPGDKSISHRSIMLGALALGETRVTGLLEGEDVMSTAAAMRAMGAQITKTPEGEWVIQGVGVGGLLPPETALDMGNSGTSTRLLMGLIASHGITATFVGDASLSKRPMGRVIDPLSTMGATFAAAEGGRLPLTMTGTQPAVPITYRLPVASAQVKSAVLLAGLNTPGITTVIEPVPTRDHSERMLRGFGADLSVEVEGDGTRVIRVHGPAELRGQTIVVPGDPSSAAFFIVAALIVPGSDVLIQNVGLNDTRAGIVHVLRQMGGDIAEVNPREVGGEPVADLRVRHSALRGINVDPAIVPSMVDEFPVLFVAAAYAHGRTVCTGLEELRVKESDRITVMRVALELAGATVQETEDGMIIDGTNGAPLPGTSGAHHVATHLDHRIAMSMAVAGLNSMNGVAIDDINPIATSFPNFIALMESLTA</sequence>
<comment type="subcellular location">
    <subcellularLocation>
        <location evidence="7">Cytoplasm</location>
    </subcellularLocation>
</comment>
<comment type="function">
    <text evidence="7">Catalyzes the transfer of the enolpyruvyl moiety of phosphoenolpyruvate (PEP) to the 5-hydroxyl of shikimate-3-phosphate (S3P) to produce enolpyruvyl shikimate-3-phosphate and inorganic phosphate.</text>
</comment>